<accession>A0A0G8AXX0</accession>
<dbReference type="AlphaFoldDB" id="A0A0G8AXX0"/>
<dbReference type="Proteomes" id="UP000035037">
    <property type="component" value="Unassembled WGS sequence"/>
</dbReference>
<evidence type="ECO:0000313" key="1">
    <source>
        <dbReference type="EMBL" id="KKZ14140.1"/>
    </source>
</evidence>
<dbReference type="InterPro" id="IPR038402">
    <property type="entry name" value="PvuII_sf"/>
</dbReference>
<reference evidence="1 2" key="1">
    <citation type="submission" date="2015-02" db="EMBL/GenBank/DDBJ databases">
        <authorList>
            <person name="Slaby B."/>
            <person name="Hentschel U."/>
        </authorList>
    </citation>
    <scope>NUCLEOTIDE SEQUENCE [LARGE SCALE GENOMIC DNA]</scope>
    <source>
        <strain evidence="1">15L</strain>
    </source>
</reference>
<protein>
    <recommendedName>
        <fullName evidence="3">Restriction endonuclease</fullName>
    </recommendedName>
</protein>
<dbReference type="PATRIC" id="fig|1608419.3.peg.1762"/>
<gene>
    <name evidence="1" type="ORF">TQ37_02100</name>
</gene>
<dbReference type="Gene3D" id="3.40.210.10">
    <property type="entry name" value="PVUII Endonuclease, subunit A"/>
    <property type="match status" value="1"/>
</dbReference>
<reference evidence="1 2" key="2">
    <citation type="submission" date="2015-05" db="EMBL/GenBank/DDBJ databases">
        <title>Lifestyle Evolution in Cyanobacterial Symbionts of Sponges.</title>
        <authorList>
            <person name="Burgsdorf I."/>
            <person name="Slaby B.M."/>
            <person name="Handley K.M."/>
            <person name="Haber M."/>
            <person name="Blom J."/>
            <person name="Marshall C.W."/>
            <person name="Gilbert J.A."/>
            <person name="Hentschel U."/>
            <person name="Steindler L."/>
        </authorList>
    </citation>
    <scope>NUCLEOTIDE SEQUENCE [LARGE SCALE GENOMIC DNA]</scope>
    <source>
        <strain evidence="1">15L</strain>
    </source>
</reference>
<evidence type="ECO:0000313" key="2">
    <source>
        <dbReference type="Proteomes" id="UP000035037"/>
    </source>
</evidence>
<organism evidence="1 2">
    <name type="scientific">Candidatus Synechococcus spongiarum 15L</name>
    <dbReference type="NCBI Taxonomy" id="1608419"/>
    <lineage>
        <taxon>Bacteria</taxon>
        <taxon>Bacillati</taxon>
        <taxon>Cyanobacteriota</taxon>
        <taxon>Cyanophyceae</taxon>
        <taxon>Synechococcales</taxon>
        <taxon>Synechococcaceae</taxon>
        <taxon>Synechococcus</taxon>
    </lineage>
</organism>
<dbReference type="EMBL" id="JYFQ01000046">
    <property type="protein sequence ID" value="KKZ14140.1"/>
    <property type="molecule type" value="Genomic_DNA"/>
</dbReference>
<sequence length="172" mass="19900">MSQITRRQIIRQIIERVLEAATLAESIGIKNLVQPGLVKEMIIAEILGHQLISSKRDADAHAFGNPSEKYEYLCCKEGGSFQFDRMFKEPEEKREKSLNRITRNTKIYFAIFYASNQLKCKVIYELNPQDILEDAERQLDTSKNVISHLGFSIPWIDNKGIIVYPRRGRVVR</sequence>
<evidence type="ECO:0008006" key="3">
    <source>
        <dbReference type="Google" id="ProtNLM"/>
    </source>
</evidence>
<proteinExistence type="predicted"/>
<comment type="caution">
    <text evidence="1">The sequence shown here is derived from an EMBL/GenBank/DDBJ whole genome shotgun (WGS) entry which is preliminary data.</text>
</comment>
<name>A0A0G8AXX0_9SYNE</name>